<dbReference type="AlphaFoldDB" id="A0A3N5CAG8"/>
<keyword evidence="1" id="KW-0472">Membrane</keyword>
<organism evidence="2 3">
    <name type="scientific">Aquisalibacillus elongatus</name>
    <dbReference type="NCBI Taxonomy" id="485577"/>
    <lineage>
        <taxon>Bacteria</taxon>
        <taxon>Bacillati</taxon>
        <taxon>Bacillota</taxon>
        <taxon>Bacilli</taxon>
        <taxon>Bacillales</taxon>
        <taxon>Bacillaceae</taxon>
        <taxon>Aquisalibacillus</taxon>
    </lineage>
</organism>
<protein>
    <submittedName>
        <fullName evidence="2">Uncharacterized protein</fullName>
    </submittedName>
</protein>
<keyword evidence="1" id="KW-1133">Transmembrane helix</keyword>
<sequence length="126" mass="14530">MLTAIITLMVIAVVLWGISFFMSNRFDELESQIEQISISALQDSYVLKNKIKVLEEELLTDSMDMKMSSNTTEKPIKGQQEPAIIQNIKALYEQGYTYTEMEEKTGLRKEDIKVIVNQKNKNESFK</sequence>
<dbReference type="EMBL" id="RKRF01000007">
    <property type="protein sequence ID" value="RPF55625.1"/>
    <property type="molecule type" value="Genomic_DNA"/>
</dbReference>
<accession>A0A3N5CAG8</accession>
<gene>
    <name evidence="2" type="ORF">EDC24_0507</name>
</gene>
<comment type="caution">
    <text evidence="2">The sequence shown here is derived from an EMBL/GenBank/DDBJ whole genome shotgun (WGS) entry which is preliminary data.</text>
</comment>
<keyword evidence="1" id="KW-0812">Transmembrane</keyword>
<keyword evidence="3" id="KW-1185">Reference proteome</keyword>
<dbReference type="Proteomes" id="UP000276443">
    <property type="component" value="Unassembled WGS sequence"/>
</dbReference>
<evidence type="ECO:0000256" key="1">
    <source>
        <dbReference type="SAM" id="Phobius"/>
    </source>
</evidence>
<evidence type="ECO:0000313" key="2">
    <source>
        <dbReference type="EMBL" id="RPF55625.1"/>
    </source>
</evidence>
<evidence type="ECO:0000313" key="3">
    <source>
        <dbReference type="Proteomes" id="UP000276443"/>
    </source>
</evidence>
<name>A0A3N5CAG8_9BACI</name>
<reference evidence="2 3" key="1">
    <citation type="submission" date="2018-11" db="EMBL/GenBank/DDBJ databases">
        <title>Genomic Encyclopedia of Type Strains, Phase IV (KMG-IV): sequencing the most valuable type-strain genomes for metagenomic binning, comparative biology and taxonomic classification.</title>
        <authorList>
            <person name="Goeker M."/>
        </authorList>
    </citation>
    <scope>NUCLEOTIDE SEQUENCE [LARGE SCALE GENOMIC DNA]</scope>
    <source>
        <strain evidence="2 3">DSM 18090</strain>
    </source>
</reference>
<dbReference type="RefSeq" id="WP_211342330.1">
    <property type="nucleotide sequence ID" value="NZ_RKRF01000007.1"/>
</dbReference>
<proteinExistence type="predicted"/>
<feature type="transmembrane region" description="Helical" evidence="1">
    <location>
        <begin position="6"/>
        <end position="23"/>
    </location>
</feature>